<evidence type="ECO:0000313" key="2">
    <source>
        <dbReference type="Proteomes" id="UP000821865"/>
    </source>
</evidence>
<accession>A0ACB8D4E6</accession>
<sequence>MTTSGILVSICIQALVAAFVTHPAHGANPVVSSVLLVKASDGSDAEAYCVLYVPAIKDIAKREADAEYLPLLNVMNDTECDYERRSFEGKVVLMERCDNTSNDDIIQKAKSVKAAAIVMSYNEKRPIMETSTYIKKLDIMVAFAKNSTGRKIARYEEKHANSTVMAKLFTRATALDWSFVIIWLIAVGTVTMGAYWSGITQCGLYKQTANQPVKPNKPRRISRALRRPSEPDRKPRNSSVSVGVPLDHSDFTESMNEMEEEFSVAVSPKLIVMFVMHMSVMLLVLYYFYRYLVHFMVIMFAMASAVALVSCLEPLVSRINIGTSQVPKQLAACCQTRMELRQVALLAFGMSVAAAWFLLRRNDTFGWILQDLLGVAFCINMLKSFHLPNLKNRESVMVEVAKGSGVKEVLPMVIKFPRIYRSIYSKCFQMKFSILGLGDILAPGKQTGRDDNVFERFGDGCQKSNA</sequence>
<evidence type="ECO:0000313" key="1">
    <source>
        <dbReference type="EMBL" id="KAH7959287.1"/>
    </source>
</evidence>
<comment type="caution">
    <text evidence="1">The sequence shown here is derived from an EMBL/GenBank/DDBJ whole genome shotgun (WGS) entry which is preliminary data.</text>
</comment>
<keyword evidence="2" id="KW-1185">Reference proteome</keyword>
<name>A0ACB8D4E6_DERSI</name>
<proteinExistence type="predicted"/>
<reference evidence="1" key="1">
    <citation type="submission" date="2020-05" db="EMBL/GenBank/DDBJ databases">
        <title>Large-scale comparative analyses of tick genomes elucidate their genetic diversity and vector capacities.</title>
        <authorList>
            <person name="Jia N."/>
            <person name="Wang J."/>
            <person name="Shi W."/>
            <person name="Du L."/>
            <person name="Sun Y."/>
            <person name="Zhan W."/>
            <person name="Jiang J."/>
            <person name="Wang Q."/>
            <person name="Zhang B."/>
            <person name="Ji P."/>
            <person name="Sakyi L.B."/>
            <person name="Cui X."/>
            <person name="Yuan T."/>
            <person name="Jiang B."/>
            <person name="Yang W."/>
            <person name="Lam T.T.-Y."/>
            <person name="Chang Q."/>
            <person name="Ding S."/>
            <person name="Wang X."/>
            <person name="Zhu J."/>
            <person name="Ruan X."/>
            <person name="Zhao L."/>
            <person name="Wei J."/>
            <person name="Que T."/>
            <person name="Du C."/>
            <person name="Cheng J."/>
            <person name="Dai P."/>
            <person name="Han X."/>
            <person name="Huang E."/>
            <person name="Gao Y."/>
            <person name="Liu J."/>
            <person name="Shao H."/>
            <person name="Ye R."/>
            <person name="Li L."/>
            <person name="Wei W."/>
            <person name="Wang X."/>
            <person name="Wang C."/>
            <person name="Yang T."/>
            <person name="Huo Q."/>
            <person name="Li W."/>
            <person name="Guo W."/>
            <person name="Chen H."/>
            <person name="Zhou L."/>
            <person name="Ni X."/>
            <person name="Tian J."/>
            <person name="Zhou Y."/>
            <person name="Sheng Y."/>
            <person name="Liu T."/>
            <person name="Pan Y."/>
            <person name="Xia L."/>
            <person name="Li J."/>
            <person name="Zhao F."/>
            <person name="Cao W."/>
        </authorList>
    </citation>
    <scope>NUCLEOTIDE SEQUENCE</scope>
    <source>
        <strain evidence="1">Dsil-2018</strain>
    </source>
</reference>
<gene>
    <name evidence="1" type="ORF">HPB49_009919</name>
</gene>
<organism evidence="1 2">
    <name type="scientific">Dermacentor silvarum</name>
    <name type="common">Tick</name>
    <dbReference type="NCBI Taxonomy" id="543639"/>
    <lineage>
        <taxon>Eukaryota</taxon>
        <taxon>Metazoa</taxon>
        <taxon>Ecdysozoa</taxon>
        <taxon>Arthropoda</taxon>
        <taxon>Chelicerata</taxon>
        <taxon>Arachnida</taxon>
        <taxon>Acari</taxon>
        <taxon>Parasitiformes</taxon>
        <taxon>Ixodida</taxon>
        <taxon>Ixodoidea</taxon>
        <taxon>Ixodidae</taxon>
        <taxon>Rhipicephalinae</taxon>
        <taxon>Dermacentor</taxon>
    </lineage>
</organism>
<dbReference type="EMBL" id="CM023472">
    <property type="protein sequence ID" value="KAH7959287.1"/>
    <property type="molecule type" value="Genomic_DNA"/>
</dbReference>
<protein>
    <submittedName>
        <fullName evidence="1">Uncharacterized protein</fullName>
    </submittedName>
</protein>
<dbReference type="Proteomes" id="UP000821865">
    <property type="component" value="Chromosome 3"/>
</dbReference>